<dbReference type="RefSeq" id="WP_153358134.1">
    <property type="nucleotide sequence ID" value="NZ_JAYKOO010000004.1"/>
</dbReference>
<sequence length="196" mass="21044">MKIAIPAAALVLTVASLSTAAIAQTGTLRNAVETGRSAAASVGSETDWDQDDDWAEEDSACSFNPGFQHGIAFGERAAFLRDHYNPVRIRVLIASGLSIQETTIGIRTDQQDSWRAYTSAVLAMVPEQQLVSNLFGKEGENPAGPDAFARPEAFADMLLASSAKAETLKRAIADLRAKLSPEQLEAARLPRLIGWM</sequence>
<accession>A0A6A8AGA7</accession>
<reference evidence="2 3" key="1">
    <citation type="submission" date="2019-11" db="EMBL/GenBank/DDBJ databases">
        <title>Genome analysis of Rhizobacterium cereale a novel genus and species isolated from maize roots in North Spain.</title>
        <authorList>
            <person name="Menendez E."/>
            <person name="Flores-Felix J.D."/>
            <person name="Ramirez-Bahena M.-H."/>
            <person name="Igual J.M."/>
            <person name="Garcia-Fraile P."/>
            <person name="Peix A."/>
            <person name="Velazquez E."/>
        </authorList>
    </citation>
    <scope>NUCLEOTIDE SEQUENCE [LARGE SCALE GENOMIC DNA]</scope>
    <source>
        <strain evidence="2 3">RZME27</strain>
    </source>
</reference>
<protein>
    <submittedName>
        <fullName evidence="2">Uncharacterized protein</fullName>
    </submittedName>
</protein>
<dbReference type="EMBL" id="WIXI01000049">
    <property type="protein sequence ID" value="MQY48908.1"/>
    <property type="molecule type" value="Genomic_DNA"/>
</dbReference>
<feature type="chain" id="PRO_5025476938" evidence="1">
    <location>
        <begin position="24"/>
        <end position="196"/>
    </location>
</feature>
<evidence type="ECO:0000313" key="2">
    <source>
        <dbReference type="EMBL" id="MQY48908.1"/>
    </source>
</evidence>
<proteinExistence type="predicted"/>
<keyword evidence="3" id="KW-1185">Reference proteome</keyword>
<dbReference type="Proteomes" id="UP000435138">
    <property type="component" value="Unassembled WGS sequence"/>
</dbReference>
<organism evidence="2 3">
    <name type="scientific">Endobacterium cereale</name>
    <dbReference type="NCBI Taxonomy" id="2663029"/>
    <lineage>
        <taxon>Bacteria</taxon>
        <taxon>Pseudomonadati</taxon>
        <taxon>Pseudomonadota</taxon>
        <taxon>Alphaproteobacteria</taxon>
        <taxon>Hyphomicrobiales</taxon>
        <taxon>Rhizobiaceae</taxon>
        <taxon>Endobacterium</taxon>
    </lineage>
</organism>
<keyword evidence="1" id="KW-0732">Signal</keyword>
<evidence type="ECO:0000313" key="3">
    <source>
        <dbReference type="Proteomes" id="UP000435138"/>
    </source>
</evidence>
<gene>
    <name evidence="2" type="ORF">GAO09_23005</name>
</gene>
<evidence type="ECO:0000256" key="1">
    <source>
        <dbReference type="SAM" id="SignalP"/>
    </source>
</evidence>
<name>A0A6A8AGA7_9HYPH</name>
<dbReference type="AlphaFoldDB" id="A0A6A8AGA7"/>
<comment type="caution">
    <text evidence="2">The sequence shown here is derived from an EMBL/GenBank/DDBJ whole genome shotgun (WGS) entry which is preliminary data.</text>
</comment>
<feature type="signal peptide" evidence="1">
    <location>
        <begin position="1"/>
        <end position="23"/>
    </location>
</feature>